<proteinExistence type="predicted"/>
<evidence type="ECO:0000313" key="3">
    <source>
        <dbReference type="EMBL" id="UYM04541.1"/>
    </source>
</evidence>
<dbReference type="Pfam" id="PF03767">
    <property type="entry name" value="Acid_phosphat_B"/>
    <property type="match status" value="2"/>
</dbReference>
<reference evidence="3" key="1">
    <citation type="submission" date="2022-01" db="EMBL/GenBank/DDBJ databases">
        <title>Nocardioidaceae gen. sp. A5X3R13.</title>
        <authorList>
            <person name="Lopez Marin M.A."/>
            <person name="Uhlik O."/>
        </authorList>
    </citation>
    <scope>NUCLEOTIDE SEQUENCE</scope>
    <source>
        <strain evidence="3">A5X3R13</strain>
    </source>
</reference>
<dbReference type="InterPro" id="IPR023214">
    <property type="entry name" value="HAD_sf"/>
</dbReference>
<keyword evidence="1 2" id="KW-0732">Signal</keyword>
<evidence type="ECO:0000313" key="4">
    <source>
        <dbReference type="Proteomes" id="UP001164390"/>
    </source>
</evidence>
<dbReference type="PANTHER" id="PTHR31284">
    <property type="entry name" value="ACID PHOSPHATASE-LIKE PROTEIN"/>
    <property type="match status" value="1"/>
</dbReference>
<dbReference type="PANTHER" id="PTHR31284:SF10">
    <property type="entry name" value="ACID PHOSPHATASE-LIKE PROTEIN"/>
    <property type="match status" value="1"/>
</dbReference>
<name>A0AA46YKJ7_9ACTN</name>
<dbReference type="EMBL" id="CP094970">
    <property type="protein sequence ID" value="UYM04541.1"/>
    <property type="molecule type" value="Genomic_DNA"/>
</dbReference>
<dbReference type="InterPro" id="IPR036412">
    <property type="entry name" value="HAD-like_sf"/>
</dbReference>
<dbReference type="Proteomes" id="UP001164390">
    <property type="component" value="Chromosome"/>
</dbReference>
<evidence type="ECO:0008006" key="5">
    <source>
        <dbReference type="Google" id="ProtNLM"/>
    </source>
</evidence>
<evidence type="ECO:0000256" key="1">
    <source>
        <dbReference type="ARBA" id="ARBA00022729"/>
    </source>
</evidence>
<dbReference type="Gene3D" id="3.40.50.1000">
    <property type="entry name" value="HAD superfamily/HAD-like"/>
    <property type="match status" value="2"/>
</dbReference>
<protein>
    <recommendedName>
        <fullName evidence="5">Acid phosphatase of HAD superfamily subfamily IIIB</fullName>
    </recommendedName>
</protein>
<organism evidence="3 4">
    <name type="scientific">Solicola gregarius</name>
    <dbReference type="NCBI Taxonomy" id="2908642"/>
    <lineage>
        <taxon>Bacteria</taxon>
        <taxon>Bacillati</taxon>
        <taxon>Actinomycetota</taxon>
        <taxon>Actinomycetes</taxon>
        <taxon>Propionibacteriales</taxon>
        <taxon>Nocardioidaceae</taxon>
        <taxon>Solicola</taxon>
    </lineage>
</organism>
<dbReference type="KEGG" id="sgrg:L0C25_18690"/>
<dbReference type="SUPFAM" id="SSF56784">
    <property type="entry name" value="HAD-like"/>
    <property type="match status" value="2"/>
</dbReference>
<keyword evidence="4" id="KW-1185">Reference proteome</keyword>
<accession>A0AA46YKJ7</accession>
<gene>
    <name evidence="3" type="ORF">L0C25_18690</name>
</gene>
<feature type="chain" id="PRO_5041322218" description="Acid phosphatase of HAD superfamily subfamily IIIB" evidence="2">
    <location>
        <begin position="33"/>
        <end position="539"/>
    </location>
</feature>
<dbReference type="InterPro" id="IPR005519">
    <property type="entry name" value="Acid_phosphat_B-like"/>
</dbReference>
<sequence>MKLSTLRNPFTGALTATLTVALVLTTPGASSATPRHDPGHQRLEPRTHFVMAPDGSSGARVGGEGIPDVDSVKSTIASYYGDTGDGTANRTSSPYISELHRIQRDQQRYLHRAYERAVRRGEKPALVFDADDTTLMTYDMEVAAMHFNFDPDLQDVWVQDERFPATPGMVDFVNDAKDMGYAVFGLTGRNADQEEATLGNLDKVGYTPFDADNFFTEWVDPGDQPDYIDCASDDCTTVEYKAGTRRHIEKDLGYDIVLNVGDQWSDLQGGHADRTLKLPNPTYYLPSPNLPGKHEPWLAPHRRFTMKPDGSSGLSASGEAIPNIDSVKSTIRTYYNATDGIADKDASSYISETERLADRWTPRLERTCGRLDRHGEQPAIVLDADDTTLWTYDMEDAAMGFHFDPDLQDVWVQDERFPATPGMVELVNSAADAGCTIVGLTGRNADQEDATIGNLEKVGYTGFSADNYYTKWVDEADRPDYITCATEDCTRVEYKAQTRAHVEDQGYRIVANFGDQFSDLLGGYADHTVKLPNPTYYLP</sequence>
<feature type="signal peptide" evidence="2">
    <location>
        <begin position="1"/>
        <end position="32"/>
    </location>
</feature>
<dbReference type="AlphaFoldDB" id="A0AA46YKJ7"/>
<evidence type="ECO:0000256" key="2">
    <source>
        <dbReference type="SAM" id="SignalP"/>
    </source>
</evidence>
<dbReference type="RefSeq" id="WP_271633278.1">
    <property type="nucleotide sequence ID" value="NZ_CP094970.1"/>
</dbReference>